<dbReference type="OrthoDB" id="27435at2759"/>
<keyword evidence="3" id="KW-0067">ATP-binding</keyword>
<feature type="region of interest" description="Disordered" evidence="4">
    <location>
        <begin position="783"/>
        <end position="805"/>
    </location>
</feature>
<evidence type="ECO:0000259" key="5">
    <source>
        <dbReference type="SMART" id="SM00382"/>
    </source>
</evidence>
<dbReference type="InterPro" id="IPR041569">
    <property type="entry name" value="AAA_lid_3"/>
</dbReference>
<dbReference type="InterPro" id="IPR003959">
    <property type="entry name" value="ATPase_AAA_core"/>
</dbReference>
<proteinExistence type="predicted"/>
<dbReference type="GO" id="GO:0016887">
    <property type="term" value="F:ATP hydrolysis activity"/>
    <property type="evidence" value="ECO:0007669"/>
    <property type="project" value="InterPro"/>
</dbReference>
<evidence type="ECO:0000256" key="1">
    <source>
        <dbReference type="ARBA" id="ARBA00022737"/>
    </source>
</evidence>
<dbReference type="Pfam" id="PF17862">
    <property type="entry name" value="AAA_lid_3"/>
    <property type="match status" value="1"/>
</dbReference>
<feature type="region of interest" description="Disordered" evidence="4">
    <location>
        <begin position="460"/>
        <end position="479"/>
    </location>
</feature>
<organism evidence="6 7">
    <name type="scientific">Hortaea werneckii</name>
    <name type="common">Black yeast</name>
    <name type="synonym">Cladosporium werneckii</name>
    <dbReference type="NCBI Taxonomy" id="91943"/>
    <lineage>
        <taxon>Eukaryota</taxon>
        <taxon>Fungi</taxon>
        <taxon>Dikarya</taxon>
        <taxon>Ascomycota</taxon>
        <taxon>Pezizomycotina</taxon>
        <taxon>Dothideomycetes</taxon>
        <taxon>Dothideomycetidae</taxon>
        <taxon>Mycosphaerellales</taxon>
        <taxon>Teratosphaeriaceae</taxon>
        <taxon>Hortaea</taxon>
    </lineage>
</organism>
<evidence type="ECO:0000256" key="3">
    <source>
        <dbReference type="ARBA" id="ARBA00022840"/>
    </source>
</evidence>
<evidence type="ECO:0000256" key="4">
    <source>
        <dbReference type="SAM" id="MobiDB-lite"/>
    </source>
</evidence>
<keyword evidence="1" id="KW-0677">Repeat</keyword>
<dbReference type="InterPro" id="IPR003593">
    <property type="entry name" value="AAA+_ATPase"/>
</dbReference>
<accession>A0A3M7FXY9</accession>
<dbReference type="EMBL" id="QWIR01000020">
    <property type="protein sequence ID" value="RMY93563.1"/>
    <property type="molecule type" value="Genomic_DNA"/>
</dbReference>
<dbReference type="GO" id="GO:0005737">
    <property type="term" value="C:cytoplasm"/>
    <property type="evidence" value="ECO:0007669"/>
    <property type="project" value="TreeGrafter"/>
</dbReference>
<dbReference type="Pfam" id="PF00004">
    <property type="entry name" value="AAA"/>
    <property type="match status" value="2"/>
</dbReference>
<dbReference type="SUPFAM" id="SSF52540">
    <property type="entry name" value="P-loop containing nucleoside triphosphate hydrolases"/>
    <property type="match status" value="2"/>
</dbReference>
<reference evidence="6 7" key="1">
    <citation type="journal article" date="2018" name="BMC Genomics">
        <title>Genomic evidence for intraspecific hybridization in a clonal and extremely halotolerant yeast.</title>
        <authorList>
            <person name="Gostincar C."/>
            <person name="Stajich J.E."/>
            <person name="Zupancic J."/>
            <person name="Zalar P."/>
            <person name="Gunde-Cimerman N."/>
        </authorList>
    </citation>
    <scope>NUCLEOTIDE SEQUENCE [LARGE SCALE GENOMIC DNA]</scope>
    <source>
        <strain evidence="6 7">EXF-2788</strain>
    </source>
</reference>
<sequence>MIALHPLRLNPPNHRYSFDNMSDDAPFVVRPLPSSTLDGAFRVHLSPDGLDKVGLKIGDLCQITGDNGGSGFAIAWRAMDKMGNNPKLRPAKMSDTLRNASGFKEGSHVTIARSTAKVQHAVKITLTDVTPSEYGSSAEAESYGRWRMKCANLLADAEAVAVGTTFDVTAKKGLRKRFYIDHIEPVGTQAGTLYFCDDETGIVFSDGAPIAETPVTTVNGEGFPALDVTGIGGLVDQVKELNMRLDRVLNKAQRNDKLPKTVSTNRHVLIHGYEGTGKSLLLDRLEQTSACEVYRLQKADLVTGKIQSSIQSTFKDAIATQPSIVIMDDLDELASPENKVYANSIGREMIKLRGHNIMVVAATRSPTNIDSKLTGPGSFSRQIELPIPNASGRKQILNVLLGKPAEADDPATTMASSRTHGFTGKDLGLLVEAAVDNAFVRLEDNPQDWIKVHARVSMLNGESSHEQGDGSADSQASTAVESDLTVIESDFEVALSSGVVRPTALREIFLETPKVRWSDIGGSESQKQRFDEIIGWPLHHPEMIEQLDLPPQKGVLLYGPPGCSKTMTAQAVAATYKLNFIAVKGAELISMYVGESERAVREVFRKAKQAAPCVIFFDEIDSIGSERESGGAKGLNVLTTLLNEMDGFEAMKDVLVLAATNKPEVLDPALLRPGRFDQHVYVGLPNTDARKDILQISLRKVPVATTDFDSLVAATEGYSGAEIVGMCGVAKRAAARRLIAGATEVQIEEQDLRDAIAVTRKGVTEEMLKSYDDFAKAVRITDVSGDEGGPERNIPHRASQRAGLQPDNARRTVFEEAQSVAELTVLDRPSEDLVFASVAA</sequence>
<feature type="domain" description="AAA+ ATPase" evidence="5">
    <location>
        <begin position="551"/>
        <end position="686"/>
    </location>
</feature>
<dbReference type="InterPro" id="IPR027417">
    <property type="entry name" value="P-loop_NTPase"/>
</dbReference>
<dbReference type="InterPro" id="IPR050168">
    <property type="entry name" value="AAA_ATPase_domain"/>
</dbReference>
<dbReference type="Gene3D" id="1.10.8.60">
    <property type="match status" value="2"/>
</dbReference>
<comment type="caution">
    <text evidence="6">The sequence shown here is derived from an EMBL/GenBank/DDBJ whole genome shotgun (WGS) entry which is preliminary data.</text>
</comment>
<gene>
    <name evidence="6" type="ORF">D0861_01892</name>
</gene>
<evidence type="ECO:0000313" key="6">
    <source>
        <dbReference type="EMBL" id="RMY93563.1"/>
    </source>
</evidence>
<evidence type="ECO:0000256" key="2">
    <source>
        <dbReference type="ARBA" id="ARBA00022741"/>
    </source>
</evidence>
<dbReference type="Gene3D" id="3.40.50.300">
    <property type="entry name" value="P-loop containing nucleotide triphosphate hydrolases"/>
    <property type="match status" value="2"/>
</dbReference>
<dbReference type="AlphaFoldDB" id="A0A3M7FXY9"/>
<dbReference type="FunFam" id="3.40.50.300:FF:000018">
    <property type="entry name" value="Cell division control 48"/>
    <property type="match status" value="1"/>
</dbReference>
<keyword evidence="2" id="KW-0547">Nucleotide-binding</keyword>
<dbReference type="PANTHER" id="PTHR23077:SF27">
    <property type="entry name" value="ATPASE FAMILY GENE 2 PROTEIN HOMOLOG A"/>
    <property type="match status" value="1"/>
</dbReference>
<dbReference type="InterPro" id="IPR003960">
    <property type="entry name" value="ATPase_AAA_CS"/>
</dbReference>
<name>A0A3M7FXY9_HORWE</name>
<dbReference type="PROSITE" id="PS00674">
    <property type="entry name" value="AAA"/>
    <property type="match status" value="1"/>
</dbReference>
<dbReference type="PANTHER" id="PTHR23077">
    <property type="entry name" value="AAA-FAMILY ATPASE"/>
    <property type="match status" value="1"/>
</dbReference>
<dbReference type="GO" id="GO:0005524">
    <property type="term" value="F:ATP binding"/>
    <property type="evidence" value="ECO:0007669"/>
    <property type="project" value="UniProtKB-KW"/>
</dbReference>
<dbReference type="VEuPathDB" id="FungiDB:BTJ68_07293"/>
<feature type="domain" description="AAA+ ATPase" evidence="5">
    <location>
        <begin position="264"/>
        <end position="389"/>
    </location>
</feature>
<dbReference type="SMART" id="SM00382">
    <property type="entry name" value="AAA"/>
    <property type="match status" value="2"/>
</dbReference>
<protein>
    <recommendedName>
        <fullName evidence="5">AAA+ ATPase domain-containing protein</fullName>
    </recommendedName>
</protein>
<evidence type="ECO:0000313" key="7">
    <source>
        <dbReference type="Proteomes" id="UP000268823"/>
    </source>
</evidence>
<dbReference type="Proteomes" id="UP000268823">
    <property type="component" value="Unassembled WGS sequence"/>
</dbReference>